<dbReference type="InterPro" id="IPR018060">
    <property type="entry name" value="HTH_AraC"/>
</dbReference>
<dbReference type="PANTHER" id="PTHR46796:SF2">
    <property type="entry name" value="TRANSCRIPTIONAL REGULATORY PROTEIN"/>
    <property type="match status" value="1"/>
</dbReference>
<dbReference type="PANTHER" id="PTHR46796">
    <property type="entry name" value="HTH-TYPE TRANSCRIPTIONAL ACTIVATOR RHAS-RELATED"/>
    <property type="match status" value="1"/>
</dbReference>
<dbReference type="InterPro" id="IPR037923">
    <property type="entry name" value="HTH-like"/>
</dbReference>
<evidence type="ECO:0000313" key="6">
    <source>
        <dbReference type="Proteomes" id="UP001370348"/>
    </source>
</evidence>
<protein>
    <submittedName>
        <fullName evidence="5">AraC family transcriptional regulator</fullName>
    </submittedName>
</protein>
<dbReference type="Pfam" id="PF12833">
    <property type="entry name" value="HTH_18"/>
    <property type="match status" value="1"/>
</dbReference>
<keyword evidence="2" id="KW-0238">DNA-binding</keyword>
<gene>
    <name evidence="5" type="ORF">LZC94_13180</name>
</gene>
<proteinExistence type="predicted"/>
<dbReference type="Proteomes" id="UP001370348">
    <property type="component" value="Chromosome"/>
</dbReference>
<evidence type="ECO:0000256" key="3">
    <source>
        <dbReference type="ARBA" id="ARBA00023163"/>
    </source>
</evidence>
<name>A0ABZ2M6R8_9BACT</name>
<dbReference type="PROSITE" id="PS01124">
    <property type="entry name" value="HTH_ARAC_FAMILY_2"/>
    <property type="match status" value="1"/>
</dbReference>
<evidence type="ECO:0000313" key="5">
    <source>
        <dbReference type="EMBL" id="WXB18202.1"/>
    </source>
</evidence>
<dbReference type="SUPFAM" id="SSF46689">
    <property type="entry name" value="Homeodomain-like"/>
    <property type="match status" value="2"/>
</dbReference>
<dbReference type="InterPro" id="IPR050204">
    <property type="entry name" value="AraC_XylS_family_regulators"/>
</dbReference>
<evidence type="ECO:0000256" key="2">
    <source>
        <dbReference type="ARBA" id="ARBA00023125"/>
    </source>
</evidence>
<evidence type="ECO:0000256" key="1">
    <source>
        <dbReference type="ARBA" id="ARBA00023015"/>
    </source>
</evidence>
<sequence>MRIEGDAEGIERAEAYFPGQGFSPHRHDTYAIGITRKGVQTFRYRGVQWHCVPGQCHILYPDETHDGNPATDEGFGYTILHIEPRLVQEALEGKPLPRVRSPVVDARALPESFSSEIWDLDTELDDVSRTEMAVAVAHGLMAASSPAALCLTSRRAPLDFVALSRVREAIAACPAERHAMRELERIAGLDRWTIARQFRALFGTSPSRFRTLRRLDRVRRLLEGGLSLADASIEAGFADQSHMSRCFKSAYGLTPARWVAARELQ</sequence>
<dbReference type="Pfam" id="PF02311">
    <property type="entry name" value="AraC_binding"/>
    <property type="match status" value="1"/>
</dbReference>
<organism evidence="5 6">
    <name type="scientific">Pendulispora albinea</name>
    <dbReference type="NCBI Taxonomy" id="2741071"/>
    <lineage>
        <taxon>Bacteria</taxon>
        <taxon>Pseudomonadati</taxon>
        <taxon>Myxococcota</taxon>
        <taxon>Myxococcia</taxon>
        <taxon>Myxococcales</taxon>
        <taxon>Sorangiineae</taxon>
        <taxon>Pendulisporaceae</taxon>
        <taxon>Pendulispora</taxon>
    </lineage>
</organism>
<dbReference type="Gene3D" id="1.10.10.60">
    <property type="entry name" value="Homeodomain-like"/>
    <property type="match status" value="1"/>
</dbReference>
<accession>A0ABZ2M6R8</accession>
<dbReference type="EMBL" id="CP089984">
    <property type="protein sequence ID" value="WXB18202.1"/>
    <property type="molecule type" value="Genomic_DNA"/>
</dbReference>
<feature type="domain" description="HTH araC/xylS-type" evidence="4">
    <location>
        <begin position="164"/>
        <end position="261"/>
    </location>
</feature>
<dbReference type="InterPro" id="IPR003313">
    <property type="entry name" value="AraC-bd"/>
</dbReference>
<dbReference type="SMART" id="SM00342">
    <property type="entry name" value="HTH_ARAC"/>
    <property type="match status" value="1"/>
</dbReference>
<reference evidence="5 6" key="1">
    <citation type="submission" date="2021-12" db="EMBL/GenBank/DDBJ databases">
        <title>Discovery of the Pendulisporaceae a myxobacterial family with distinct sporulation behavior and unique specialized metabolism.</title>
        <authorList>
            <person name="Garcia R."/>
            <person name="Popoff A."/>
            <person name="Bader C.D."/>
            <person name="Loehr J."/>
            <person name="Walesch S."/>
            <person name="Walt C."/>
            <person name="Boldt J."/>
            <person name="Bunk B."/>
            <person name="Haeckl F.J.F.P.J."/>
            <person name="Gunesch A.P."/>
            <person name="Birkelbach J."/>
            <person name="Nuebel U."/>
            <person name="Pietschmann T."/>
            <person name="Bach T."/>
            <person name="Mueller R."/>
        </authorList>
    </citation>
    <scope>NUCLEOTIDE SEQUENCE [LARGE SCALE GENOMIC DNA]</scope>
    <source>
        <strain evidence="5 6">MSr11954</strain>
    </source>
</reference>
<dbReference type="RefSeq" id="WP_394827844.1">
    <property type="nucleotide sequence ID" value="NZ_CP089984.1"/>
</dbReference>
<evidence type="ECO:0000259" key="4">
    <source>
        <dbReference type="PROSITE" id="PS01124"/>
    </source>
</evidence>
<keyword evidence="1" id="KW-0805">Transcription regulation</keyword>
<keyword evidence="6" id="KW-1185">Reference proteome</keyword>
<dbReference type="InterPro" id="IPR009057">
    <property type="entry name" value="Homeodomain-like_sf"/>
</dbReference>
<keyword evidence="3" id="KW-0804">Transcription</keyword>
<dbReference type="SUPFAM" id="SSF51215">
    <property type="entry name" value="Regulatory protein AraC"/>
    <property type="match status" value="1"/>
</dbReference>